<dbReference type="HOGENOM" id="CLU_078434_0_0_10"/>
<dbReference type="eggNOG" id="ENOG502ZDY4">
    <property type="taxonomic scope" value="Bacteria"/>
</dbReference>
<comment type="caution">
    <text evidence="1">The sequence shown here is derived from an EMBL/GenBank/DDBJ whole genome shotgun (WGS) entry which is preliminary data.</text>
</comment>
<evidence type="ECO:0000313" key="2">
    <source>
        <dbReference type="Proteomes" id="UP000003452"/>
    </source>
</evidence>
<reference evidence="1 2" key="2">
    <citation type="submission" date="2008-08" db="EMBL/GenBank/DDBJ databases">
        <authorList>
            <person name="Fulton L."/>
            <person name="Clifton S."/>
            <person name="Fulton B."/>
            <person name="Xu J."/>
            <person name="Minx P."/>
            <person name="Pepin K.H."/>
            <person name="Johnson M."/>
            <person name="Thiruvilangam P."/>
            <person name="Bhonagiri V."/>
            <person name="Nash W.E."/>
            <person name="Mardis E.R."/>
            <person name="Wilson R.K."/>
        </authorList>
    </citation>
    <scope>NUCLEOTIDE SEQUENCE [LARGE SCALE GENOMIC DNA]</scope>
    <source>
        <strain evidence="2">DSM 17135 / JCM 12973 / M2</strain>
    </source>
</reference>
<evidence type="ECO:0008006" key="3">
    <source>
        <dbReference type="Google" id="ProtNLM"/>
    </source>
</evidence>
<evidence type="ECO:0000313" key="1">
    <source>
        <dbReference type="EMBL" id="EDY97286.1"/>
    </source>
</evidence>
<organism evidence="1 2">
    <name type="scientific">Phocaeicola plebeius (strain DSM 17135 / JCM 12973 / CCUG 54634 / M2)</name>
    <name type="common">Bacteroides plebeius</name>
    <dbReference type="NCBI Taxonomy" id="484018"/>
    <lineage>
        <taxon>Bacteria</taxon>
        <taxon>Pseudomonadati</taxon>
        <taxon>Bacteroidota</taxon>
        <taxon>Bacteroidia</taxon>
        <taxon>Bacteroidales</taxon>
        <taxon>Bacteroidaceae</taxon>
        <taxon>Phocaeicola</taxon>
    </lineage>
</organism>
<dbReference type="Gene3D" id="3.40.50.300">
    <property type="entry name" value="P-loop containing nucleotide triphosphate hydrolases"/>
    <property type="match status" value="1"/>
</dbReference>
<dbReference type="Proteomes" id="UP000003452">
    <property type="component" value="Unassembled WGS sequence"/>
</dbReference>
<dbReference type="AlphaFoldDB" id="B5CTJ8"/>
<dbReference type="InterPro" id="IPR027417">
    <property type="entry name" value="P-loop_NTPase"/>
</dbReference>
<dbReference type="RefSeq" id="WP_007559304.1">
    <property type="nucleotide sequence ID" value="NZ_DS990122.1"/>
</dbReference>
<dbReference type="EMBL" id="ABQC02000002">
    <property type="protein sequence ID" value="EDY97286.1"/>
    <property type="molecule type" value="Genomic_DNA"/>
</dbReference>
<sequence length="298" mass="34445">MQNIFLNIAGHWGLLEIPEIVCLYTYLPNFRSFQFNALPVGEELLFRVKCEKNPNLLIKEIASFTFEQQRRITIHHIVNSLDDFYVTFQFVNQERQYTMWVRDDWQTFSVDIPVWDEYAYIALNELLMIVFIYSSAKRDTIFIHSSAIKYGNEAVSFIGHSGVGKSTHSRLWLTYIESSELLNDDQPALRIHKGKVMIYGTPWSGKTPCYKNESAVLKAFFFMQQALDNKAIPMEPMQAFQQLLASCSMIQDERVSFNRIINTLSKVVALVPSFTLQNRPEEAAALLSFRTSLLTPLK</sequence>
<gene>
    <name evidence="1" type="ORF">BACPLE_00073</name>
</gene>
<name>B5CTJ8_PHOPM</name>
<dbReference type="GeneID" id="43186636"/>
<protein>
    <recommendedName>
        <fullName evidence="3">Phosphoenolpyruvate carboxykinase</fullName>
    </recommendedName>
</protein>
<proteinExistence type="predicted"/>
<accession>B5CTJ8</accession>
<reference evidence="1 2" key="1">
    <citation type="submission" date="2008-08" db="EMBL/GenBank/DDBJ databases">
        <title>Draft genome sequence of Bacteroides plebeius (DSM 17135).</title>
        <authorList>
            <person name="Sudarsanam P."/>
            <person name="Ley R."/>
            <person name="Guruge J."/>
            <person name="Turnbaugh P.J."/>
            <person name="Mahowald M."/>
            <person name="Liep D."/>
            <person name="Gordon J."/>
        </authorList>
    </citation>
    <scope>NUCLEOTIDE SEQUENCE [LARGE SCALE GENOMIC DNA]</scope>
    <source>
        <strain evidence="2">DSM 17135 / JCM 12973 / M2</strain>
    </source>
</reference>
<dbReference type="OrthoDB" id="384098at2"/>
<dbReference type="SUPFAM" id="SSF53795">
    <property type="entry name" value="PEP carboxykinase-like"/>
    <property type="match status" value="1"/>
</dbReference>